<dbReference type="InterPro" id="IPR009785">
    <property type="entry name" value="Prophage_Lj928_Orf309"/>
</dbReference>
<dbReference type="AlphaFoldDB" id="A0A3N0AGN1"/>
<dbReference type="EMBL" id="QICB01000002">
    <property type="protein sequence ID" value="RNL20845.1"/>
    <property type="molecule type" value="Genomic_DNA"/>
</dbReference>
<keyword evidence="1" id="KW-0175">Coiled coil</keyword>
<sequence>MDMDYAKMTVAQLREEAEAAGVDIPKGAKKADVVAALEKAGEDAPQAVEAEVIEESDGIAVSFLAGSIEANFDALDAKVDEILAEYDGWEPSAESAEDVEQCMRERKYLNGLAKQVDERRKAVKAEYLRPLDAFEARANATRDRIKEAAARLQAVEKEADQARRDKKEAELREHYEAMAGILAEMVPYEGLADPKWLNKTAPLPKCKEELEGRVRKVAADWEALKDMGLAFQEQAELRFFQSLDLGHAVAWAKKLEEDKRRLDGMKSELYGEPEQAPVEPAPMPPQPAPMPAPVPLVPAQPAPTVADQTAETVRKAMAIASGPSEKLPVPCVVVVDSATVEQMRALGMLCGLVGITGTFKMGTLAEVCEREFGGSRG</sequence>
<comment type="caution">
    <text evidence="2">The sequence shown here is derived from an EMBL/GenBank/DDBJ whole genome shotgun (WGS) entry which is preliminary data.</text>
</comment>
<protein>
    <submittedName>
        <fullName evidence="2">Uncharacterized protein</fullName>
    </submittedName>
</protein>
<proteinExistence type="predicted"/>
<feature type="coiled-coil region" evidence="1">
    <location>
        <begin position="131"/>
        <end position="172"/>
    </location>
</feature>
<dbReference type="Pfam" id="PF07083">
    <property type="entry name" value="DUF1351"/>
    <property type="match status" value="1"/>
</dbReference>
<reference evidence="3" key="1">
    <citation type="submission" date="2018-05" db="EMBL/GenBank/DDBJ databases">
        <title>Genome Sequencing of selected type strains of the family Eggerthellaceae.</title>
        <authorList>
            <person name="Danylec N."/>
            <person name="Stoll D.A."/>
            <person name="Doetsch A."/>
            <person name="Huch M."/>
        </authorList>
    </citation>
    <scope>NUCLEOTIDE SEQUENCE [LARGE SCALE GENOMIC DNA]</scope>
    <source>
        <strain evidence="3">DSM 17537</strain>
    </source>
</reference>
<evidence type="ECO:0000313" key="3">
    <source>
        <dbReference type="Proteomes" id="UP000267368"/>
    </source>
</evidence>
<gene>
    <name evidence="2" type="ORF">DMP07_04505</name>
</gene>
<name>A0A3N0AGN1_9ACTN</name>
<organism evidence="2 3">
    <name type="scientific">Slackia faecicanis</name>
    <dbReference type="NCBI Taxonomy" id="255723"/>
    <lineage>
        <taxon>Bacteria</taxon>
        <taxon>Bacillati</taxon>
        <taxon>Actinomycetota</taxon>
        <taxon>Coriobacteriia</taxon>
        <taxon>Eggerthellales</taxon>
        <taxon>Eggerthellaceae</taxon>
        <taxon>Slackia</taxon>
    </lineage>
</organism>
<accession>A0A3N0AGN1</accession>
<dbReference type="InterPro" id="IPR036361">
    <property type="entry name" value="SAP_dom_sf"/>
</dbReference>
<dbReference type="Proteomes" id="UP000267368">
    <property type="component" value="Unassembled WGS sequence"/>
</dbReference>
<dbReference type="Gene3D" id="1.10.720.30">
    <property type="entry name" value="SAP domain"/>
    <property type="match status" value="1"/>
</dbReference>
<keyword evidence="3" id="KW-1185">Reference proteome</keyword>
<evidence type="ECO:0000256" key="1">
    <source>
        <dbReference type="SAM" id="Coils"/>
    </source>
</evidence>
<evidence type="ECO:0000313" key="2">
    <source>
        <dbReference type="EMBL" id="RNL20845.1"/>
    </source>
</evidence>